<dbReference type="SUPFAM" id="SSF46689">
    <property type="entry name" value="Homeodomain-like"/>
    <property type="match status" value="2"/>
</dbReference>
<dbReference type="InterPro" id="IPR018060">
    <property type="entry name" value="HTH_AraC"/>
</dbReference>
<dbReference type="Gene3D" id="3.40.50.1980">
    <property type="entry name" value="Nitrogenase molybdenum iron protein domain"/>
    <property type="match status" value="2"/>
</dbReference>
<dbReference type="RefSeq" id="WP_212978918.1">
    <property type="nucleotide sequence ID" value="NZ_AP025343.1"/>
</dbReference>
<keyword evidence="3" id="KW-0804">Transcription</keyword>
<keyword evidence="2" id="KW-0238">DNA-binding</keyword>
<dbReference type="InterPro" id="IPR009057">
    <property type="entry name" value="Homeodomain-like_sf"/>
</dbReference>
<evidence type="ECO:0000259" key="4">
    <source>
        <dbReference type="PROSITE" id="PS01124"/>
    </source>
</evidence>
<dbReference type="PROSITE" id="PS50983">
    <property type="entry name" value="FE_B12_PBP"/>
    <property type="match status" value="1"/>
</dbReference>
<comment type="caution">
    <text evidence="6">The sequence shown here is derived from an EMBL/GenBank/DDBJ whole genome shotgun (WGS) entry which is preliminary data.</text>
</comment>
<dbReference type="Pfam" id="PF01497">
    <property type="entry name" value="Peripla_BP_2"/>
    <property type="match status" value="1"/>
</dbReference>
<dbReference type="PROSITE" id="PS01124">
    <property type="entry name" value="HTH_ARAC_FAMILY_2"/>
    <property type="match status" value="1"/>
</dbReference>
<dbReference type="Pfam" id="PF12833">
    <property type="entry name" value="HTH_18"/>
    <property type="match status" value="1"/>
</dbReference>
<evidence type="ECO:0000259" key="5">
    <source>
        <dbReference type="PROSITE" id="PS50983"/>
    </source>
</evidence>
<proteinExistence type="predicted"/>
<dbReference type="InterPro" id="IPR020449">
    <property type="entry name" value="Tscrpt_reg_AraC-type_HTH"/>
</dbReference>
<dbReference type="PANTHER" id="PTHR43280:SF10">
    <property type="entry name" value="REGULATORY PROTEIN POCR"/>
    <property type="match status" value="1"/>
</dbReference>
<dbReference type="EMBL" id="BORT01000012">
    <property type="protein sequence ID" value="GIO48220.1"/>
    <property type="molecule type" value="Genomic_DNA"/>
</dbReference>
<evidence type="ECO:0000256" key="2">
    <source>
        <dbReference type="ARBA" id="ARBA00023125"/>
    </source>
</evidence>
<dbReference type="InterPro" id="IPR002491">
    <property type="entry name" value="ABC_transptr_periplasmic_BD"/>
</dbReference>
<protein>
    <submittedName>
        <fullName evidence="6">HTH-type transcriptional activator Btr</fullName>
    </submittedName>
</protein>
<evidence type="ECO:0000313" key="7">
    <source>
        <dbReference type="Proteomes" id="UP000682811"/>
    </source>
</evidence>
<feature type="domain" description="Fe/B12 periplasmic-binding" evidence="5">
    <location>
        <begin position="278"/>
        <end position="543"/>
    </location>
</feature>
<organism evidence="6 7">
    <name type="scientific">Paenibacillus azoreducens</name>
    <dbReference type="NCBI Taxonomy" id="116718"/>
    <lineage>
        <taxon>Bacteria</taxon>
        <taxon>Bacillati</taxon>
        <taxon>Bacillota</taxon>
        <taxon>Bacilli</taxon>
        <taxon>Bacillales</taxon>
        <taxon>Paenibacillaceae</taxon>
        <taxon>Paenibacillus</taxon>
    </lineage>
</organism>
<dbReference type="PROSITE" id="PS00041">
    <property type="entry name" value="HTH_ARAC_FAMILY_1"/>
    <property type="match status" value="1"/>
</dbReference>
<dbReference type="AlphaFoldDB" id="A0A920CRF9"/>
<feature type="domain" description="HTH araC/xylS-type" evidence="4">
    <location>
        <begin position="178"/>
        <end position="276"/>
    </location>
</feature>
<dbReference type="GO" id="GO:0003700">
    <property type="term" value="F:DNA-binding transcription factor activity"/>
    <property type="evidence" value="ECO:0007669"/>
    <property type="project" value="InterPro"/>
</dbReference>
<dbReference type="InterPro" id="IPR018062">
    <property type="entry name" value="HTH_AraC-typ_CS"/>
</dbReference>
<dbReference type="SMART" id="SM00342">
    <property type="entry name" value="HTH_ARAC"/>
    <property type="match status" value="1"/>
</dbReference>
<keyword evidence="7" id="KW-1185">Reference proteome</keyword>
<sequence>MIHSSNHHTDFHVLTARLWNVEYFHEIGLRLEQQLAVQHALIILLKGEIDLELEDRVIRISEGGAQVCLRGRTFGIKGYGSEPVAAAVFYFSFYQADPSRKDMLIEIEDTGTWTLGESIGKGMPVEKLQIFCRKTYKHFHHGRVFSQWRAQMDFQELLFELMEEGGRALKYDRVQVLEHVKTYIDEHYNEEMTIDQLAEVAEFSPGYFADLFKKTYGCSVMDYVTEVRMNKAKQMMLGSGALLKEVAHLIGYKDEFYFSRKFKQKFGLSPSAYVKERRNKLALYGATSLLGYLTPLQIIPYAAPLHPKWSAELYHALGPEIPVHLDAYRQNYYKEANLNKLEEAQPERIICTSELEVWEKKRLKQIAPLYELSLKTEDWRGELERLAEMLDRTAEAEQWLGCFERKMKRLHRLIAQDVNSPTLAVVRVFHNQLALHNGMAVQEVLYEILGCQMPALPEGEEESPLSVDRLKSLKTDHMLMLVRQDSETLAYWRKLSSSVEWLSLPAVKAGRVYQISSYPWREHSPAAMEQMAESAAALLTGKNPCEIRELSMADSLIPLYHQ</sequence>
<gene>
    <name evidence="6" type="primary">btr</name>
    <name evidence="6" type="ORF">J34TS1_29850</name>
</gene>
<dbReference type="GO" id="GO:0043565">
    <property type="term" value="F:sequence-specific DNA binding"/>
    <property type="evidence" value="ECO:0007669"/>
    <property type="project" value="InterPro"/>
</dbReference>
<dbReference type="SUPFAM" id="SSF53807">
    <property type="entry name" value="Helical backbone' metal receptor"/>
    <property type="match status" value="1"/>
</dbReference>
<evidence type="ECO:0000256" key="3">
    <source>
        <dbReference type="ARBA" id="ARBA00023163"/>
    </source>
</evidence>
<reference evidence="6 7" key="1">
    <citation type="submission" date="2021-03" db="EMBL/GenBank/DDBJ databases">
        <title>Antimicrobial resistance genes in bacteria isolated from Japanese honey, and their potential for conferring macrolide and lincosamide resistance in the American foulbrood pathogen Paenibacillus larvae.</title>
        <authorList>
            <person name="Okamoto M."/>
            <person name="Kumagai M."/>
            <person name="Kanamori H."/>
            <person name="Takamatsu D."/>
        </authorList>
    </citation>
    <scope>NUCLEOTIDE SEQUENCE [LARGE SCALE GENOMIC DNA]</scope>
    <source>
        <strain evidence="6 7">J34TS1</strain>
    </source>
</reference>
<dbReference type="PRINTS" id="PR00032">
    <property type="entry name" value="HTHARAC"/>
</dbReference>
<accession>A0A920CRF9</accession>
<dbReference type="Gene3D" id="1.10.10.60">
    <property type="entry name" value="Homeodomain-like"/>
    <property type="match status" value="2"/>
</dbReference>
<evidence type="ECO:0000256" key="1">
    <source>
        <dbReference type="ARBA" id="ARBA00023015"/>
    </source>
</evidence>
<dbReference type="PANTHER" id="PTHR43280">
    <property type="entry name" value="ARAC-FAMILY TRANSCRIPTIONAL REGULATOR"/>
    <property type="match status" value="1"/>
</dbReference>
<name>A0A920CRF9_9BACL</name>
<keyword evidence="1" id="KW-0805">Transcription regulation</keyword>
<evidence type="ECO:0000313" key="6">
    <source>
        <dbReference type="EMBL" id="GIO48220.1"/>
    </source>
</evidence>
<dbReference type="Proteomes" id="UP000682811">
    <property type="component" value="Unassembled WGS sequence"/>
</dbReference>